<evidence type="ECO:0000256" key="7">
    <source>
        <dbReference type="ARBA" id="ARBA00023010"/>
    </source>
</evidence>
<dbReference type="SUPFAM" id="SSF82866">
    <property type="entry name" value="Multidrug efflux transporter AcrB transmembrane domain"/>
    <property type="match status" value="1"/>
</dbReference>
<dbReference type="PANTHER" id="PTHR30081">
    <property type="entry name" value="PROTEIN-EXPORT MEMBRANE PROTEIN SEC"/>
    <property type="match status" value="1"/>
</dbReference>
<evidence type="ECO:0000256" key="9">
    <source>
        <dbReference type="ARBA" id="ARBA00059018"/>
    </source>
</evidence>
<dbReference type="STRING" id="1802583.A2311_03490"/>
<dbReference type="Proteomes" id="UP000178951">
    <property type="component" value="Unassembled WGS sequence"/>
</dbReference>
<feature type="transmembrane region" description="Helical" evidence="12">
    <location>
        <begin position="132"/>
        <end position="149"/>
    </location>
</feature>
<evidence type="ECO:0000256" key="2">
    <source>
        <dbReference type="ARBA" id="ARBA00022448"/>
    </source>
</evidence>
<comment type="similarity">
    <text evidence="12">Belongs to the SecD/SecF family. SecF subfamily.</text>
</comment>
<accession>A0A1F4TSK0</accession>
<feature type="transmembrane region" description="Helical" evidence="12">
    <location>
        <begin position="12"/>
        <end position="32"/>
    </location>
</feature>
<dbReference type="Pfam" id="PF02355">
    <property type="entry name" value="SecD_SecF_C"/>
    <property type="match status" value="1"/>
</dbReference>
<name>A0A1F4TSK0_UNCSA</name>
<keyword evidence="5 12" id="KW-0653">Protein transport</keyword>
<dbReference type="InterPro" id="IPR022646">
    <property type="entry name" value="SecD/SecF_CS"/>
</dbReference>
<proteinExistence type="inferred from homology"/>
<evidence type="ECO:0000256" key="10">
    <source>
        <dbReference type="ARBA" id="ARBA00060856"/>
    </source>
</evidence>
<evidence type="ECO:0000256" key="5">
    <source>
        <dbReference type="ARBA" id="ARBA00022927"/>
    </source>
</evidence>
<keyword evidence="2 12" id="KW-0813">Transport</keyword>
<reference evidence="14 15" key="1">
    <citation type="journal article" date="2016" name="Nat. Commun.">
        <title>Thousands of microbial genomes shed light on interconnected biogeochemical processes in an aquifer system.</title>
        <authorList>
            <person name="Anantharaman K."/>
            <person name="Brown C.T."/>
            <person name="Hug L.A."/>
            <person name="Sharon I."/>
            <person name="Castelle C.J."/>
            <person name="Probst A.J."/>
            <person name="Thomas B.C."/>
            <person name="Singh A."/>
            <person name="Wilkins M.J."/>
            <person name="Karaoz U."/>
            <person name="Brodie E.L."/>
            <person name="Williams K.H."/>
            <person name="Hubbard S.S."/>
            <person name="Banfield J.F."/>
        </authorList>
    </citation>
    <scope>NUCLEOTIDE SEQUENCE [LARGE SCALE GENOMIC DNA]</scope>
</reference>
<dbReference type="PRINTS" id="PR01755">
    <property type="entry name" value="SECFTRNLCASE"/>
</dbReference>
<keyword evidence="3 12" id="KW-1003">Cell membrane</keyword>
<comment type="caution">
    <text evidence="12">Lacks conserved residue(s) required for the propagation of feature annotation.</text>
</comment>
<keyword evidence="7 12" id="KW-0811">Translocation</keyword>
<comment type="function">
    <text evidence="9 12">Part of the Sec protein translocase complex. Interacts with the SecYEG preprotein conducting channel. SecDF uses the proton motive force (PMF) to complete protein translocation after the ATP-dependent function of SecA.</text>
</comment>
<protein>
    <recommendedName>
        <fullName evidence="12">Protein-export membrane protein SecF</fullName>
    </recommendedName>
</protein>
<dbReference type="PANTHER" id="PTHR30081:SF8">
    <property type="entry name" value="PROTEIN TRANSLOCASE SUBUNIT SECF"/>
    <property type="match status" value="1"/>
</dbReference>
<evidence type="ECO:0000256" key="4">
    <source>
        <dbReference type="ARBA" id="ARBA00022692"/>
    </source>
</evidence>
<evidence type="ECO:0000256" key="6">
    <source>
        <dbReference type="ARBA" id="ARBA00022989"/>
    </source>
</evidence>
<dbReference type="NCBIfam" id="TIGR00966">
    <property type="entry name" value="transloc_SecF"/>
    <property type="match status" value="1"/>
</dbReference>
<keyword evidence="4 12" id="KW-0812">Transmembrane</keyword>
<dbReference type="InterPro" id="IPR048634">
    <property type="entry name" value="SecD_SecF_C"/>
</dbReference>
<feature type="transmembrane region" description="Helical" evidence="12">
    <location>
        <begin position="261"/>
        <end position="287"/>
    </location>
</feature>
<organism evidence="14 15">
    <name type="scientific">candidate division WOR-1 bacterium RIFOXYB2_FULL_48_7</name>
    <dbReference type="NCBI Taxonomy" id="1802583"/>
    <lineage>
        <taxon>Bacteria</taxon>
        <taxon>Bacillati</taxon>
        <taxon>Saganbacteria</taxon>
    </lineage>
</organism>
<evidence type="ECO:0000313" key="14">
    <source>
        <dbReference type="EMBL" id="OGC35626.1"/>
    </source>
</evidence>
<comment type="similarity">
    <text evidence="10">In the C-terminal section; belongs to the SecD/SecF family. SecF subfamily.</text>
</comment>
<feature type="transmembrane region" description="Helical" evidence="12">
    <location>
        <begin position="184"/>
        <end position="204"/>
    </location>
</feature>
<dbReference type="GO" id="GO:0065002">
    <property type="term" value="P:intracellular protein transmembrane transport"/>
    <property type="evidence" value="ECO:0007669"/>
    <property type="project" value="UniProtKB-UniRule"/>
</dbReference>
<comment type="similarity">
    <text evidence="11">In the N-terminal section; belongs to the SecD/SecF family. SecD subfamily.</text>
</comment>
<dbReference type="NCBIfam" id="TIGR00916">
    <property type="entry name" value="2A0604s01"/>
    <property type="match status" value="1"/>
</dbReference>
<evidence type="ECO:0000256" key="12">
    <source>
        <dbReference type="HAMAP-Rule" id="MF_01464"/>
    </source>
</evidence>
<dbReference type="FunFam" id="1.20.1640.10:FF:000024">
    <property type="entry name" value="Multifunctional fusion protein"/>
    <property type="match status" value="1"/>
</dbReference>
<evidence type="ECO:0000259" key="13">
    <source>
        <dbReference type="Pfam" id="PF02355"/>
    </source>
</evidence>
<dbReference type="GO" id="GO:0015450">
    <property type="term" value="F:protein-transporting ATPase activity"/>
    <property type="evidence" value="ECO:0007669"/>
    <property type="project" value="InterPro"/>
</dbReference>
<gene>
    <name evidence="12" type="primary">secF</name>
    <name evidence="14" type="ORF">A2311_03490</name>
</gene>
<dbReference type="InterPro" id="IPR022813">
    <property type="entry name" value="SecD/SecF_arch_bac"/>
</dbReference>
<dbReference type="EMBL" id="MEUF01000023">
    <property type="protein sequence ID" value="OGC35626.1"/>
    <property type="molecule type" value="Genomic_DNA"/>
</dbReference>
<evidence type="ECO:0000256" key="11">
    <source>
        <dbReference type="ARBA" id="ARBA00061053"/>
    </source>
</evidence>
<evidence type="ECO:0000256" key="3">
    <source>
        <dbReference type="ARBA" id="ARBA00022475"/>
    </source>
</evidence>
<dbReference type="Pfam" id="PF07549">
    <property type="entry name" value="Sec_GG"/>
    <property type="match status" value="1"/>
</dbReference>
<dbReference type="GO" id="GO:0005886">
    <property type="term" value="C:plasma membrane"/>
    <property type="evidence" value="ECO:0007669"/>
    <property type="project" value="UniProtKB-SubCell"/>
</dbReference>
<sequence>MFDIIKKSKLWFSISSVAILLAMAAFGFNYFVHGRAMNFGIDFTGGTMLSLRFEKPVDLAAVRHILDDYKLGESIIQKTEGENNDVLIRTIPLENEIRAKIISDLNSKVSKAEILEADIIGPTIGKELSQQAVWALLIASIGIIIYVSFRFEFFYALAALLALYHDAIITTGIMALLYRTIDVTFVAAILTIMGYSINDTIVIFDRIRENLKKPNLAKKKFSELVNISIWETMARSINTVLTVIVMVLCLLLLGGETLREFSLTLLIGFTLGACSSIFVAPPLLVLWHTWESKR</sequence>
<evidence type="ECO:0000256" key="1">
    <source>
        <dbReference type="ARBA" id="ARBA00004651"/>
    </source>
</evidence>
<dbReference type="GO" id="GO:0043952">
    <property type="term" value="P:protein transport by the Sec complex"/>
    <property type="evidence" value="ECO:0007669"/>
    <property type="project" value="UniProtKB-UniRule"/>
</dbReference>
<dbReference type="InterPro" id="IPR022645">
    <property type="entry name" value="SecD/SecF_bac"/>
</dbReference>
<dbReference type="InterPro" id="IPR055344">
    <property type="entry name" value="SecD_SecF_C_bact"/>
</dbReference>
<evidence type="ECO:0000256" key="8">
    <source>
        <dbReference type="ARBA" id="ARBA00023136"/>
    </source>
</evidence>
<dbReference type="HAMAP" id="MF_01464_B">
    <property type="entry name" value="SecF_B"/>
    <property type="match status" value="1"/>
</dbReference>
<keyword evidence="6 12" id="KW-1133">Transmembrane helix</keyword>
<comment type="caution">
    <text evidence="14">The sequence shown here is derived from an EMBL/GenBank/DDBJ whole genome shotgun (WGS) entry which is preliminary data.</text>
</comment>
<comment type="subcellular location">
    <subcellularLocation>
        <location evidence="1 12">Cell membrane</location>
        <topology evidence="1 12">Multi-pass membrane protein</topology>
    </subcellularLocation>
</comment>
<keyword evidence="8 12" id="KW-0472">Membrane</keyword>
<dbReference type="Gene3D" id="1.20.1640.10">
    <property type="entry name" value="Multidrug efflux transporter AcrB transmembrane domain"/>
    <property type="match status" value="1"/>
</dbReference>
<dbReference type="InterPro" id="IPR005665">
    <property type="entry name" value="SecF_bac"/>
</dbReference>
<feature type="domain" description="Protein export membrane protein SecD/SecF C-terminal" evidence="13">
    <location>
        <begin position="106"/>
        <end position="289"/>
    </location>
</feature>
<dbReference type="AlphaFoldDB" id="A0A1F4TSK0"/>
<evidence type="ECO:0000313" key="15">
    <source>
        <dbReference type="Proteomes" id="UP000178951"/>
    </source>
</evidence>
<dbReference type="GO" id="GO:0006605">
    <property type="term" value="P:protein targeting"/>
    <property type="evidence" value="ECO:0007669"/>
    <property type="project" value="UniProtKB-UniRule"/>
</dbReference>
<feature type="transmembrane region" description="Helical" evidence="12">
    <location>
        <begin position="237"/>
        <end position="255"/>
    </location>
</feature>
<comment type="subunit">
    <text evidence="12">Forms a complex with SecD. Part of the essential Sec protein translocation apparatus which comprises SecA, SecYEG and auxiliary proteins SecDF. Other proteins may also be involved.</text>
</comment>